<evidence type="ECO:0000313" key="6">
    <source>
        <dbReference type="Proteomes" id="UP000233556"/>
    </source>
</evidence>
<dbReference type="Proteomes" id="UP000233556">
    <property type="component" value="Unassembled WGS sequence"/>
</dbReference>
<dbReference type="Pfam" id="PF17123">
    <property type="entry name" value="zf-RING_11"/>
    <property type="match status" value="1"/>
</dbReference>
<evidence type="ECO:0000259" key="4">
    <source>
        <dbReference type="Pfam" id="PF17123"/>
    </source>
</evidence>
<keyword evidence="2" id="KW-0863">Zinc-finger</keyword>
<dbReference type="OrthoDB" id="8062037at2759"/>
<evidence type="ECO:0000313" key="5">
    <source>
        <dbReference type="EMBL" id="PKU31878.1"/>
    </source>
</evidence>
<proteinExistence type="predicted"/>
<keyword evidence="1" id="KW-0479">Metal-binding</keyword>
<dbReference type="InterPro" id="IPR001841">
    <property type="entry name" value="Znf_RING"/>
</dbReference>
<evidence type="ECO:0000256" key="1">
    <source>
        <dbReference type="ARBA" id="ARBA00022723"/>
    </source>
</evidence>
<organism evidence="5 6">
    <name type="scientific">Limosa lapponica baueri</name>
    <dbReference type="NCBI Taxonomy" id="1758121"/>
    <lineage>
        <taxon>Eukaryota</taxon>
        <taxon>Metazoa</taxon>
        <taxon>Chordata</taxon>
        <taxon>Craniata</taxon>
        <taxon>Vertebrata</taxon>
        <taxon>Euteleostomi</taxon>
        <taxon>Archelosauria</taxon>
        <taxon>Archosauria</taxon>
        <taxon>Dinosauria</taxon>
        <taxon>Saurischia</taxon>
        <taxon>Theropoda</taxon>
        <taxon>Coelurosauria</taxon>
        <taxon>Aves</taxon>
        <taxon>Neognathae</taxon>
        <taxon>Neoaves</taxon>
        <taxon>Charadriiformes</taxon>
        <taxon>Scolopacidae</taxon>
        <taxon>Limosa</taxon>
    </lineage>
</organism>
<protein>
    <recommendedName>
        <fullName evidence="4">RING-type domain-containing protein</fullName>
    </recommendedName>
</protein>
<gene>
    <name evidence="5" type="ORF">llap_17818</name>
</gene>
<reference evidence="6" key="1">
    <citation type="submission" date="2017-11" db="EMBL/GenBank/DDBJ databases">
        <authorList>
            <person name="Lima N.C."/>
            <person name="Parody-Merino A.M."/>
            <person name="Battley P.F."/>
            <person name="Fidler A.E."/>
            <person name="Prosdocimi F."/>
        </authorList>
    </citation>
    <scope>NUCLEOTIDE SEQUENCE [LARGE SCALE GENOMIC DNA]</scope>
</reference>
<dbReference type="GO" id="GO:0008270">
    <property type="term" value="F:zinc ion binding"/>
    <property type="evidence" value="ECO:0007669"/>
    <property type="project" value="UniProtKB-KW"/>
</dbReference>
<dbReference type="SUPFAM" id="SSF57850">
    <property type="entry name" value="RING/U-box"/>
    <property type="match status" value="1"/>
</dbReference>
<evidence type="ECO:0000256" key="2">
    <source>
        <dbReference type="ARBA" id="ARBA00022771"/>
    </source>
</evidence>
<dbReference type="Gene3D" id="3.30.40.10">
    <property type="entry name" value="Zinc/RING finger domain, C3HC4 (zinc finger)"/>
    <property type="match status" value="1"/>
</dbReference>
<reference evidence="6" key="2">
    <citation type="submission" date="2017-12" db="EMBL/GenBank/DDBJ databases">
        <title>Genome sequence of the Bar-tailed Godwit (Limosa lapponica baueri).</title>
        <authorList>
            <person name="Lima N.C.B."/>
            <person name="Parody-Merino A.M."/>
            <person name="Battley P.F."/>
            <person name="Fidler A.E."/>
            <person name="Prosdocimi F."/>
        </authorList>
    </citation>
    <scope>NUCLEOTIDE SEQUENCE [LARGE SCALE GENOMIC DNA]</scope>
</reference>
<accession>A0A2I0TDJ3</accession>
<dbReference type="EMBL" id="KZ512144">
    <property type="protein sequence ID" value="PKU31878.1"/>
    <property type="molecule type" value="Genomic_DNA"/>
</dbReference>
<evidence type="ECO:0000256" key="3">
    <source>
        <dbReference type="ARBA" id="ARBA00022833"/>
    </source>
</evidence>
<feature type="domain" description="RING-type" evidence="4">
    <location>
        <begin position="201"/>
        <end position="227"/>
    </location>
</feature>
<name>A0A2I0TDJ3_LIMLA</name>
<keyword evidence="3" id="KW-0862">Zinc</keyword>
<sequence length="254" mass="27881">MAVTLCLQQAANSHANSTGMGGLALALCLGLHLTEGKMAGEPTLSHAHTTSLALSPQWCRAKAPPAQQGGHRITINSPGFWGMAPGRDLSGGDQGRAHHHGGGHEASEEDPLSWTITLLECCFWNDIVWSFRHHACRCLTHDLDLLYYDLILPVCKVTSILATMITGIQLLARCMKSYQSQRESKKQWPESLPSMVWGYSECAICLQGYKPGETLKLLSCSHAFHGKGKLKALCMEQTKREEEKKFKQVGSNIP</sequence>
<dbReference type="AlphaFoldDB" id="A0A2I0TDJ3"/>
<keyword evidence="6" id="KW-1185">Reference proteome</keyword>
<dbReference type="InterPro" id="IPR013083">
    <property type="entry name" value="Znf_RING/FYVE/PHD"/>
</dbReference>